<name>A0A7W4UKE5_9CELL</name>
<reference evidence="1 2" key="2">
    <citation type="submission" date="2020-08" db="EMBL/GenBank/DDBJ databases">
        <authorList>
            <person name="Partida-Martinez L."/>
            <person name="Huntemann M."/>
            <person name="Clum A."/>
            <person name="Wang J."/>
            <person name="Palaniappan K."/>
            <person name="Ritter S."/>
            <person name="Chen I.-M."/>
            <person name="Stamatis D."/>
            <person name="Reddy T."/>
            <person name="O'Malley R."/>
            <person name="Daum C."/>
            <person name="Shapiro N."/>
            <person name="Ivanova N."/>
            <person name="Kyrpides N."/>
            <person name="Woyke T."/>
        </authorList>
    </citation>
    <scope>NUCLEOTIDE SEQUENCE [LARGE SCALE GENOMIC DNA]</scope>
    <source>
        <strain evidence="1 2">RAS26</strain>
    </source>
</reference>
<dbReference type="Proteomes" id="UP000518206">
    <property type="component" value="Unassembled WGS sequence"/>
</dbReference>
<organism evidence="1 2">
    <name type="scientific">Cellulomonas cellasea</name>
    <dbReference type="NCBI Taxonomy" id="43670"/>
    <lineage>
        <taxon>Bacteria</taxon>
        <taxon>Bacillati</taxon>
        <taxon>Actinomycetota</taxon>
        <taxon>Actinomycetes</taxon>
        <taxon>Micrococcales</taxon>
        <taxon>Cellulomonadaceae</taxon>
        <taxon>Cellulomonas</taxon>
    </lineage>
</organism>
<evidence type="ECO:0000313" key="2">
    <source>
        <dbReference type="Proteomes" id="UP000518206"/>
    </source>
</evidence>
<gene>
    <name evidence="1" type="ORF">FHR80_004466</name>
</gene>
<reference evidence="1 2" key="1">
    <citation type="submission" date="2020-08" db="EMBL/GenBank/DDBJ databases">
        <title>The Agave Microbiome: Exploring the role of microbial communities in plant adaptations to desert environments.</title>
        <authorList>
            <person name="Partida-Martinez L.P."/>
        </authorList>
    </citation>
    <scope>NUCLEOTIDE SEQUENCE [LARGE SCALE GENOMIC DNA]</scope>
    <source>
        <strain evidence="1 2">RAS26</strain>
    </source>
</reference>
<comment type="caution">
    <text evidence="1">The sequence shown here is derived from an EMBL/GenBank/DDBJ whole genome shotgun (WGS) entry which is preliminary data.</text>
</comment>
<dbReference type="EMBL" id="JACHVX010000011">
    <property type="protein sequence ID" value="MBB2925519.1"/>
    <property type="molecule type" value="Genomic_DNA"/>
</dbReference>
<dbReference type="RefSeq" id="WP_183298228.1">
    <property type="nucleotide sequence ID" value="NZ_JACHVX010000011.1"/>
</dbReference>
<protein>
    <submittedName>
        <fullName evidence="1">Uncharacterized protein</fullName>
    </submittedName>
</protein>
<evidence type="ECO:0000313" key="1">
    <source>
        <dbReference type="EMBL" id="MBB2925519.1"/>
    </source>
</evidence>
<accession>A0A7W4UKE5</accession>
<sequence>MHSDGSPLPNLSETAVLHTVGVIRTDQLPDLAARWLAADLVDTETVRMLAGHARHDPWSLEQLLRDVLDEAHVEPPRDPSTVRDVVAGYVAAQWQQDRDTPGAVVLLARLGASEPDLDLGPFIGLADEWAAGWGRPVPELQAAAETELERYLPGR</sequence>
<dbReference type="AlphaFoldDB" id="A0A7W4UKE5"/>
<proteinExistence type="predicted"/>